<evidence type="ECO:0000313" key="9">
    <source>
        <dbReference type="Proteomes" id="UP001385951"/>
    </source>
</evidence>
<dbReference type="Gene3D" id="2.130.10.10">
    <property type="entry name" value="YVTN repeat-like/Quinoprotein amine dehydrogenase"/>
    <property type="match status" value="2"/>
</dbReference>
<evidence type="ECO:0000256" key="5">
    <source>
        <dbReference type="ARBA" id="ARBA00023242"/>
    </source>
</evidence>
<gene>
    <name evidence="8" type="ORF">QCA50_009792</name>
</gene>
<feature type="compositionally biased region" description="Polar residues" evidence="7">
    <location>
        <begin position="141"/>
        <end position="153"/>
    </location>
</feature>
<feature type="compositionally biased region" description="Polar residues" evidence="7">
    <location>
        <begin position="124"/>
        <end position="134"/>
    </location>
</feature>
<feature type="region of interest" description="Disordered" evidence="7">
    <location>
        <begin position="482"/>
        <end position="569"/>
    </location>
</feature>
<dbReference type="GO" id="GO:0043527">
    <property type="term" value="C:tRNA methyltransferase complex"/>
    <property type="evidence" value="ECO:0007669"/>
    <property type="project" value="TreeGrafter"/>
</dbReference>
<feature type="compositionally biased region" description="Basic and acidic residues" evidence="7">
    <location>
        <begin position="528"/>
        <end position="569"/>
    </location>
</feature>
<keyword evidence="9" id="KW-1185">Reference proteome</keyword>
<dbReference type="InterPro" id="IPR015943">
    <property type="entry name" value="WD40/YVTN_repeat-like_dom_sf"/>
</dbReference>
<dbReference type="InterPro" id="IPR001680">
    <property type="entry name" value="WD40_rpt"/>
</dbReference>
<reference evidence="8 9" key="1">
    <citation type="submission" date="2022-09" db="EMBL/GenBank/DDBJ databases">
        <authorList>
            <person name="Palmer J.M."/>
        </authorList>
    </citation>
    <scope>NUCLEOTIDE SEQUENCE [LARGE SCALE GENOMIC DNA]</scope>
    <source>
        <strain evidence="8 9">DSM 7382</strain>
    </source>
</reference>
<keyword evidence="2 6" id="KW-0853">WD repeat</keyword>
<dbReference type="Proteomes" id="UP001385951">
    <property type="component" value="Unassembled WGS sequence"/>
</dbReference>
<dbReference type="InterPro" id="IPR028884">
    <property type="entry name" value="Trm82"/>
</dbReference>
<name>A0AAW0G6Z8_9APHY</name>
<dbReference type="SUPFAM" id="SSF50978">
    <property type="entry name" value="WD40 repeat-like"/>
    <property type="match status" value="1"/>
</dbReference>
<feature type="compositionally biased region" description="Basic and acidic residues" evidence="7">
    <location>
        <begin position="263"/>
        <end position="276"/>
    </location>
</feature>
<feature type="compositionally biased region" description="Basic and acidic residues" evidence="7">
    <location>
        <begin position="300"/>
        <end position="330"/>
    </location>
</feature>
<evidence type="ECO:0000256" key="7">
    <source>
        <dbReference type="SAM" id="MobiDB-lite"/>
    </source>
</evidence>
<sequence>MFNLPHTGLYIGQTRTIAISGPHIQVIDSKTGNIVHSTSEQEQSQKDSILKSGPIRCFTVDNTFSTLVTSGEDKKLKVWQIDGLKLLSERELPKKPTDIRLVQDSQTILVSDKFGDIFSYPLTPDNSTPSSSQAPPAGTSKRGSLTSHENPSNGTLVLGHTSLLTSFVLTEDEKFIISADRDEHIRISWNPQGHVIERYCLGHKKFVSAITVPRFEPSILISGGGDPELKLWDWLSGRHLGDIPVLSVVEPYIKAKAPPGHRGWYDHADAGDEAPGRRRGKGRKGKGKGKAPSETPQAEQDSKNESANVKRDVIMEEVSGEPKVEGEEKQAGPSQTPDEPVFVLHKIETVDLNDDGRFIVFSAVGASALFYTAFPANPKLAFASNEVYVLEFDKPVIDFVVAEGNKLYVLLDFNFQVQSTIETESPTQTCAVKLVSWKNGRLSLDEAKPPLLVALNSNALIAVTEGDLKALDLYAHLASMPKQVDPEHDPMIREELPSAPPEDDPEKRLTQRELGRLKNKKALLAKISKREGTSQTPEGEKAEGEDTSEERETKKKKADEDVSMKNEDA</sequence>
<evidence type="ECO:0000256" key="3">
    <source>
        <dbReference type="ARBA" id="ARBA00022694"/>
    </source>
</evidence>
<evidence type="ECO:0000256" key="1">
    <source>
        <dbReference type="ARBA" id="ARBA00004123"/>
    </source>
</evidence>
<evidence type="ECO:0000256" key="6">
    <source>
        <dbReference type="HAMAP-Rule" id="MF_03056"/>
    </source>
</evidence>
<comment type="subcellular location">
    <subcellularLocation>
        <location evidence="1 6">Nucleus</location>
    </subcellularLocation>
</comment>
<dbReference type="GO" id="GO:0005829">
    <property type="term" value="C:cytosol"/>
    <property type="evidence" value="ECO:0007669"/>
    <property type="project" value="TreeGrafter"/>
</dbReference>
<protein>
    <recommendedName>
        <fullName evidence="10">Transfer RNA methyltransferase 82</fullName>
    </recommendedName>
</protein>
<comment type="function">
    <text evidence="6">Required for the formation of N(7)-methylguanine at position 46 (m7G46) in tRNA. In the complex, it is required to stabilize and induce conformational changes of the catalytic subunit.</text>
</comment>
<comment type="similarity">
    <text evidence="6">Belongs to the WD repeat TRM82 family.</text>
</comment>
<organism evidence="8 9">
    <name type="scientific">Cerrena zonata</name>
    <dbReference type="NCBI Taxonomy" id="2478898"/>
    <lineage>
        <taxon>Eukaryota</taxon>
        <taxon>Fungi</taxon>
        <taxon>Dikarya</taxon>
        <taxon>Basidiomycota</taxon>
        <taxon>Agaricomycotina</taxon>
        <taxon>Agaricomycetes</taxon>
        <taxon>Polyporales</taxon>
        <taxon>Cerrenaceae</taxon>
        <taxon>Cerrena</taxon>
    </lineage>
</organism>
<dbReference type="AlphaFoldDB" id="A0AAW0G6Z8"/>
<comment type="caution">
    <text evidence="8">The sequence shown here is derived from an EMBL/GenBank/DDBJ whole genome shotgun (WGS) entry which is preliminary data.</text>
</comment>
<dbReference type="EMBL" id="JASBNA010000014">
    <property type="protein sequence ID" value="KAK7687287.1"/>
    <property type="molecule type" value="Genomic_DNA"/>
</dbReference>
<evidence type="ECO:0000256" key="2">
    <source>
        <dbReference type="ARBA" id="ARBA00022574"/>
    </source>
</evidence>
<feature type="compositionally biased region" description="Basic and acidic residues" evidence="7">
    <location>
        <begin position="484"/>
        <end position="496"/>
    </location>
</feature>
<keyword evidence="4 6" id="KW-0677">Repeat</keyword>
<proteinExistence type="inferred from homology"/>
<feature type="compositionally biased region" description="Basic and acidic residues" evidence="7">
    <location>
        <begin position="505"/>
        <end position="516"/>
    </location>
</feature>
<evidence type="ECO:0008006" key="10">
    <source>
        <dbReference type="Google" id="ProtNLM"/>
    </source>
</evidence>
<comment type="pathway">
    <text evidence="6">tRNA modification; N(7)-methylguanine-tRNA biosynthesis.</text>
</comment>
<keyword evidence="3 6" id="KW-0819">tRNA processing</keyword>
<feature type="compositionally biased region" description="Basic residues" evidence="7">
    <location>
        <begin position="277"/>
        <end position="289"/>
    </location>
</feature>
<dbReference type="InterPro" id="IPR036322">
    <property type="entry name" value="WD40_repeat_dom_sf"/>
</dbReference>
<dbReference type="GO" id="GO:0106004">
    <property type="term" value="P:tRNA (guanine-N7)-methylation"/>
    <property type="evidence" value="ECO:0007669"/>
    <property type="project" value="UniProtKB-UniRule"/>
</dbReference>
<keyword evidence="5 6" id="KW-0539">Nucleus</keyword>
<feature type="region of interest" description="Disordered" evidence="7">
    <location>
        <begin position="122"/>
        <end position="153"/>
    </location>
</feature>
<dbReference type="PANTHER" id="PTHR16288">
    <property type="entry name" value="WD40 REPEAT PROTEIN 4"/>
    <property type="match status" value="1"/>
</dbReference>
<feature type="region of interest" description="Disordered" evidence="7">
    <location>
        <begin position="260"/>
        <end position="340"/>
    </location>
</feature>
<evidence type="ECO:0000256" key="4">
    <source>
        <dbReference type="ARBA" id="ARBA00022737"/>
    </source>
</evidence>
<dbReference type="HAMAP" id="MF_03056">
    <property type="entry name" value="TRM82"/>
    <property type="match status" value="1"/>
</dbReference>
<evidence type="ECO:0000313" key="8">
    <source>
        <dbReference type="EMBL" id="KAK7687287.1"/>
    </source>
</evidence>
<dbReference type="SMART" id="SM00320">
    <property type="entry name" value="WD40"/>
    <property type="match status" value="4"/>
</dbReference>
<dbReference type="PANTHER" id="PTHR16288:SF0">
    <property type="entry name" value="TRNA (GUANINE-N(7)-)-METHYLTRANSFERASE NON-CATALYTIC SUBUNIT WDR4"/>
    <property type="match status" value="1"/>
</dbReference>
<dbReference type="GO" id="GO:0005634">
    <property type="term" value="C:nucleus"/>
    <property type="evidence" value="ECO:0007669"/>
    <property type="project" value="UniProtKB-SubCell"/>
</dbReference>
<accession>A0AAW0G6Z8</accession>
<dbReference type="Pfam" id="PF00400">
    <property type="entry name" value="WD40"/>
    <property type="match status" value="1"/>
</dbReference>